<evidence type="ECO:0000313" key="2">
    <source>
        <dbReference type="Proteomes" id="UP000593573"/>
    </source>
</evidence>
<sequence length="35" mass="4040">MVATRFEIEKFDGETNFNLWLVQMMSILFQTGGKG</sequence>
<gene>
    <name evidence="1" type="ORF">Goklo_020728</name>
</gene>
<dbReference type="Proteomes" id="UP000593573">
    <property type="component" value="Unassembled WGS sequence"/>
</dbReference>
<accession>A0A7J8USV3</accession>
<dbReference type="OrthoDB" id="1744659at2759"/>
<protein>
    <submittedName>
        <fullName evidence="1">Uncharacterized protein</fullName>
    </submittedName>
</protein>
<comment type="caution">
    <text evidence="1">The sequence shown here is derived from an EMBL/GenBank/DDBJ whole genome shotgun (WGS) entry which is preliminary data.</text>
</comment>
<evidence type="ECO:0000313" key="1">
    <source>
        <dbReference type="EMBL" id="MBA0653567.1"/>
    </source>
</evidence>
<name>A0A7J8USV3_9ROSI</name>
<organism evidence="1 2">
    <name type="scientific">Gossypium klotzschianum</name>
    <dbReference type="NCBI Taxonomy" id="34286"/>
    <lineage>
        <taxon>Eukaryota</taxon>
        <taxon>Viridiplantae</taxon>
        <taxon>Streptophyta</taxon>
        <taxon>Embryophyta</taxon>
        <taxon>Tracheophyta</taxon>
        <taxon>Spermatophyta</taxon>
        <taxon>Magnoliopsida</taxon>
        <taxon>eudicotyledons</taxon>
        <taxon>Gunneridae</taxon>
        <taxon>Pentapetalae</taxon>
        <taxon>rosids</taxon>
        <taxon>malvids</taxon>
        <taxon>Malvales</taxon>
        <taxon>Malvaceae</taxon>
        <taxon>Malvoideae</taxon>
        <taxon>Gossypium</taxon>
    </lineage>
</organism>
<dbReference type="EMBL" id="JABFAB010000007">
    <property type="protein sequence ID" value="MBA0653567.1"/>
    <property type="molecule type" value="Genomic_DNA"/>
</dbReference>
<proteinExistence type="predicted"/>
<dbReference type="AlphaFoldDB" id="A0A7J8USV3"/>
<keyword evidence="2" id="KW-1185">Reference proteome</keyword>
<reference evidence="1 2" key="1">
    <citation type="journal article" date="2019" name="Genome Biol. Evol.">
        <title>Insights into the evolution of the New World diploid cottons (Gossypium, subgenus Houzingenia) based on genome sequencing.</title>
        <authorList>
            <person name="Grover C.E."/>
            <person name="Arick M.A. 2nd"/>
            <person name="Thrash A."/>
            <person name="Conover J.L."/>
            <person name="Sanders W.S."/>
            <person name="Peterson D.G."/>
            <person name="Frelichowski J.E."/>
            <person name="Scheffler J.A."/>
            <person name="Scheffler B.E."/>
            <person name="Wendel J.F."/>
        </authorList>
    </citation>
    <scope>NUCLEOTIDE SEQUENCE [LARGE SCALE GENOMIC DNA]</scope>
    <source>
        <strain evidence="1">57</strain>
        <tissue evidence="1">Leaf</tissue>
    </source>
</reference>